<dbReference type="OMA" id="MECWNVL"/>
<comment type="subcellular location">
    <subcellularLocation>
        <location evidence="1">Cytoplasmic vesicle</location>
    </subcellularLocation>
    <subcellularLocation>
        <location evidence="2">Secreted</location>
    </subcellularLocation>
</comment>
<dbReference type="InterPro" id="IPR044711">
    <property type="entry name" value="EC11-15"/>
</dbReference>
<dbReference type="GO" id="GO:0005576">
    <property type="term" value="C:extracellular region"/>
    <property type="evidence" value="ECO:0007669"/>
    <property type="project" value="UniProtKB-SubCell"/>
</dbReference>
<dbReference type="PANTHER" id="PTHR35293:SF1">
    <property type="entry name" value="EGG CELL-SECRETED PROTEIN 1.5"/>
    <property type="match status" value="1"/>
</dbReference>
<proteinExistence type="inferred from homology"/>
<name>A0A7N0TDD8_KALFE</name>
<evidence type="ECO:0000313" key="12">
    <source>
        <dbReference type="Proteomes" id="UP000594263"/>
    </source>
</evidence>
<protein>
    <recommendedName>
        <fullName evidence="10">Prolamin-like domain-containing protein</fullName>
    </recommendedName>
</protein>
<keyword evidence="12" id="KW-1185">Reference proteome</keyword>
<dbReference type="GO" id="GO:0009567">
    <property type="term" value="P:double fertilization forming a zygote and endosperm"/>
    <property type="evidence" value="ECO:0007669"/>
    <property type="project" value="InterPro"/>
</dbReference>
<dbReference type="EnsemblPlants" id="Kaladp0033s0187.1.v1.1">
    <property type="protein sequence ID" value="Kaladp0033s0187.1.v1.1.CDS.1"/>
    <property type="gene ID" value="Kaladp0033s0187.v1.1"/>
</dbReference>
<dbReference type="GO" id="GO:0031410">
    <property type="term" value="C:cytoplasmic vesicle"/>
    <property type="evidence" value="ECO:0007669"/>
    <property type="project" value="UniProtKB-SubCell"/>
</dbReference>
<dbReference type="GO" id="GO:0080155">
    <property type="term" value="P:regulation of double fertilization forming a zygote and endosperm"/>
    <property type="evidence" value="ECO:0007669"/>
    <property type="project" value="UniProtKB-ARBA"/>
</dbReference>
<dbReference type="PANTHER" id="PTHR35293">
    <property type="entry name" value="EGG CELL-SECRETED PROTEIN 1.5"/>
    <property type="match status" value="1"/>
</dbReference>
<comment type="function">
    <text evidence="7">Involved in the regulation of gamete interactions during the double fertilization and to prevent multiple-pollen tube attraction; mediates the redistribution of the gamete fusogen HAP2/GCS1 to the cell surface after secretion upon sperm arrival.</text>
</comment>
<evidence type="ECO:0000313" key="11">
    <source>
        <dbReference type="EnsemblPlants" id="Kaladp0033s0187.1.v1.1.CDS.1"/>
    </source>
</evidence>
<evidence type="ECO:0000259" key="10">
    <source>
        <dbReference type="Pfam" id="PF05617"/>
    </source>
</evidence>
<feature type="domain" description="Prolamin-like" evidence="10">
    <location>
        <begin position="65"/>
        <end position="128"/>
    </location>
</feature>
<keyword evidence="6" id="KW-0968">Cytoplasmic vesicle</keyword>
<evidence type="ECO:0000256" key="7">
    <source>
        <dbReference type="ARBA" id="ARBA00034457"/>
    </source>
</evidence>
<dbReference type="Proteomes" id="UP000594263">
    <property type="component" value="Unplaced"/>
</dbReference>
<feature type="chain" id="PRO_5029893793" description="Prolamin-like domain-containing protein" evidence="9">
    <location>
        <begin position="26"/>
        <end position="134"/>
    </location>
</feature>
<dbReference type="AlphaFoldDB" id="A0A7N0TDD8"/>
<evidence type="ECO:0000256" key="9">
    <source>
        <dbReference type="SAM" id="SignalP"/>
    </source>
</evidence>
<sequence>MAPRRVAQLIHSLIVLLAFLTPLFSARSLNQQPTLFETEREAGAQNSLVGRLRLNEDGSASSNSCWDSLFRLQSCTGDVILFFLNGETKLGPDCCKAVGLIEEYCWPNMIASLGFTAEEEQVLRGYCDKENASH</sequence>
<reference evidence="11" key="1">
    <citation type="submission" date="2021-01" db="UniProtKB">
        <authorList>
            <consortium name="EnsemblPlants"/>
        </authorList>
    </citation>
    <scope>IDENTIFICATION</scope>
</reference>
<comment type="similarity">
    <text evidence="8">Belongs to the plant egg cell-secreted peptide family.</text>
</comment>
<organism evidence="11 12">
    <name type="scientific">Kalanchoe fedtschenkoi</name>
    <name type="common">Lavender scallops</name>
    <name type="synonym">South American air plant</name>
    <dbReference type="NCBI Taxonomy" id="63787"/>
    <lineage>
        <taxon>Eukaryota</taxon>
        <taxon>Viridiplantae</taxon>
        <taxon>Streptophyta</taxon>
        <taxon>Embryophyta</taxon>
        <taxon>Tracheophyta</taxon>
        <taxon>Spermatophyta</taxon>
        <taxon>Magnoliopsida</taxon>
        <taxon>eudicotyledons</taxon>
        <taxon>Gunneridae</taxon>
        <taxon>Pentapetalae</taxon>
        <taxon>Saxifragales</taxon>
        <taxon>Crassulaceae</taxon>
        <taxon>Kalanchoe</taxon>
    </lineage>
</organism>
<evidence type="ECO:0000256" key="3">
    <source>
        <dbReference type="ARBA" id="ARBA00022525"/>
    </source>
</evidence>
<evidence type="ECO:0000256" key="6">
    <source>
        <dbReference type="ARBA" id="ARBA00023329"/>
    </source>
</evidence>
<dbReference type="Pfam" id="PF05617">
    <property type="entry name" value="Prolamin_like"/>
    <property type="match status" value="1"/>
</dbReference>
<dbReference type="InterPro" id="IPR008502">
    <property type="entry name" value="Prolamin-like"/>
</dbReference>
<feature type="signal peptide" evidence="9">
    <location>
        <begin position="1"/>
        <end position="25"/>
    </location>
</feature>
<accession>A0A7N0TDD8</accession>
<keyword evidence="5" id="KW-0278">Fertilization</keyword>
<evidence type="ECO:0000256" key="5">
    <source>
        <dbReference type="ARBA" id="ARBA00023279"/>
    </source>
</evidence>
<evidence type="ECO:0000256" key="1">
    <source>
        <dbReference type="ARBA" id="ARBA00004541"/>
    </source>
</evidence>
<keyword evidence="4 9" id="KW-0732">Signal</keyword>
<dbReference type="GO" id="GO:2000008">
    <property type="term" value="P:regulation of protein localization to cell surface"/>
    <property type="evidence" value="ECO:0007669"/>
    <property type="project" value="UniProtKB-ARBA"/>
</dbReference>
<dbReference type="Gramene" id="Kaladp0033s0187.1.v1.1">
    <property type="protein sequence ID" value="Kaladp0033s0187.1.v1.1.CDS.1"/>
    <property type="gene ID" value="Kaladp0033s0187.v1.1"/>
</dbReference>
<evidence type="ECO:0000256" key="8">
    <source>
        <dbReference type="ARBA" id="ARBA00034484"/>
    </source>
</evidence>
<evidence type="ECO:0000256" key="4">
    <source>
        <dbReference type="ARBA" id="ARBA00022729"/>
    </source>
</evidence>
<keyword evidence="3" id="KW-0964">Secreted</keyword>
<evidence type="ECO:0000256" key="2">
    <source>
        <dbReference type="ARBA" id="ARBA00004613"/>
    </source>
</evidence>